<dbReference type="RefSeq" id="WP_059135795.1">
    <property type="nucleotide sequence ID" value="NZ_LMAI01000002.1"/>
</dbReference>
<reference evidence="2 3" key="1">
    <citation type="submission" date="2015-10" db="EMBL/GenBank/DDBJ databases">
        <title>Genome sequence of Chryseobacterium greenlandense.</title>
        <authorList>
            <person name="Newman J."/>
            <person name="Fischer K."/>
            <person name="Miller J."/>
        </authorList>
    </citation>
    <scope>NUCLEOTIDE SEQUENCE [LARGE SCALE GENOMIC DNA]</scope>
    <source>
        <strain evidence="2 3">UMB34</strain>
    </source>
</reference>
<dbReference type="InterPro" id="IPR001173">
    <property type="entry name" value="Glyco_trans_2-like"/>
</dbReference>
<dbReference type="GO" id="GO:0016758">
    <property type="term" value="F:hexosyltransferase activity"/>
    <property type="evidence" value="ECO:0007669"/>
    <property type="project" value="UniProtKB-ARBA"/>
</dbReference>
<dbReference type="Pfam" id="PF00535">
    <property type="entry name" value="Glycos_transf_2"/>
    <property type="match status" value="1"/>
</dbReference>
<dbReference type="InterPro" id="IPR029044">
    <property type="entry name" value="Nucleotide-diphossugar_trans"/>
</dbReference>
<dbReference type="Proteomes" id="UP000054388">
    <property type="component" value="Unassembled WGS sequence"/>
</dbReference>
<comment type="caution">
    <text evidence="2">The sequence shown here is derived from an EMBL/GenBank/DDBJ whole genome shotgun (WGS) entry which is preliminary data.</text>
</comment>
<evidence type="ECO:0000313" key="3">
    <source>
        <dbReference type="Proteomes" id="UP000054388"/>
    </source>
</evidence>
<evidence type="ECO:0000259" key="1">
    <source>
        <dbReference type="Pfam" id="PF00535"/>
    </source>
</evidence>
<dbReference type="PANTHER" id="PTHR22916:SF64">
    <property type="entry name" value="TRANSFERASE, PUTATIVE-RELATED"/>
    <property type="match status" value="1"/>
</dbReference>
<organism evidence="2 3">
    <name type="scientific">Chryseobacterium aquaticum subsp. greenlandense</name>
    <dbReference type="NCBI Taxonomy" id="345663"/>
    <lineage>
        <taxon>Bacteria</taxon>
        <taxon>Pseudomonadati</taxon>
        <taxon>Bacteroidota</taxon>
        <taxon>Flavobacteriia</taxon>
        <taxon>Flavobacteriales</taxon>
        <taxon>Weeksellaceae</taxon>
        <taxon>Chryseobacterium group</taxon>
        <taxon>Chryseobacterium</taxon>
    </lineage>
</organism>
<dbReference type="AlphaFoldDB" id="A0A124F3G6"/>
<evidence type="ECO:0000313" key="2">
    <source>
        <dbReference type="EMBL" id="KUJ57871.1"/>
    </source>
</evidence>
<protein>
    <recommendedName>
        <fullName evidence="1">Glycosyltransferase 2-like domain-containing protein</fullName>
    </recommendedName>
</protein>
<accession>A0A124F3G6</accession>
<sequence>MISIVTAYYNRKTLFRKTLYSIARFQYSEQIEIIAVDDGSRDEERIEDLQKEFLFLKVIRLEKSEKWYQNSCIPFNEGFRHVKGDKIIIQNPECYHFDNVIEYTFKNLKDKDYLSFSCFALDKTTTDSYEVSYPENIVKTCISNPELPTSSVNGNFWYNHSQYKPEAYHFCVALTKKNLENLQGFNEALALGIAYDDNELVKRVKNTLNIKFVDDILVLHQNHYNPESTSYDNRQWGAFLYGINEILYLQNYDGKLINRITRNLSISKKKYVVVPYIMYRLFSDEAFYKLLKNKIIKRIF</sequence>
<dbReference type="PANTHER" id="PTHR22916">
    <property type="entry name" value="GLYCOSYLTRANSFERASE"/>
    <property type="match status" value="1"/>
</dbReference>
<name>A0A124F3G6_9FLAO</name>
<dbReference type="Gene3D" id="3.90.550.10">
    <property type="entry name" value="Spore Coat Polysaccharide Biosynthesis Protein SpsA, Chain A"/>
    <property type="match status" value="1"/>
</dbReference>
<dbReference type="SUPFAM" id="SSF53448">
    <property type="entry name" value="Nucleotide-diphospho-sugar transferases"/>
    <property type="match status" value="1"/>
</dbReference>
<proteinExistence type="predicted"/>
<dbReference type="CDD" id="cd00761">
    <property type="entry name" value="Glyco_tranf_GTA_type"/>
    <property type="match status" value="1"/>
</dbReference>
<dbReference type="EMBL" id="LMAI01000002">
    <property type="protein sequence ID" value="KUJ57871.1"/>
    <property type="molecule type" value="Genomic_DNA"/>
</dbReference>
<feature type="domain" description="Glycosyltransferase 2-like" evidence="1">
    <location>
        <begin position="3"/>
        <end position="122"/>
    </location>
</feature>
<gene>
    <name evidence="2" type="ORF">AR686_03710</name>
</gene>